<evidence type="ECO:0000313" key="4">
    <source>
        <dbReference type="Proteomes" id="UP000031737"/>
    </source>
</evidence>
<accession>A0A061J3M4</accession>
<dbReference type="EMBL" id="AUPL01003578">
    <property type="protein sequence ID" value="ESL08716.1"/>
    <property type="molecule type" value="Genomic_DNA"/>
</dbReference>
<proteinExistence type="predicted"/>
<feature type="coiled-coil region" evidence="1">
    <location>
        <begin position="367"/>
        <end position="436"/>
    </location>
</feature>
<comment type="caution">
    <text evidence="3">The sequence shown here is derived from an EMBL/GenBank/DDBJ whole genome shotgun (WGS) entry which is preliminary data.</text>
</comment>
<evidence type="ECO:0000256" key="2">
    <source>
        <dbReference type="SAM" id="MobiDB-lite"/>
    </source>
</evidence>
<feature type="compositionally biased region" description="Basic and acidic residues" evidence="2">
    <location>
        <begin position="66"/>
        <end position="84"/>
    </location>
</feature>
<protein>
    <submittedName>
        <fullName evidence="3">Uncharacterized protein</fullName>
    </submittedName>
</protein>
<feature type="compositionally biased region" description="Polar residues" evidence="2">
    <location>
        <begin position="142"/>
        <end position="162"/>
    </location>
</feature>
<gene>
    <name evidence="3" type="ORF">TRSC58_03578</name>
</gene>
<keyword evidence="4" id="KW-1185">Reference proteome</keyword>
<name>A0A061J3M4_TRYRA</name>
<organism evidence="3 4">
    <name type="scientific">Trypanosoma rangeli SC58</name>
    <dbReference type="NCBI Taxonomy" id="429131"/>
    <lineage>
        <taxon>Eukaryota</taxon>
        <taxon>Discoba</taxon>
        <taxon>Euglenozoa</taxon>
        <taxon>Kinetoplastea</taxon>
        <taxon>Metakinetoplastina</taxon>
        <taxon>Trypanosomatida</taxon>
        <taxon>Trypanosomatidae</taxon>
        <taxon>Trypanosoma</taxon>
        <taxon>Herpetosoma</taxon>
    </lineage>
</organism>
<feature type="region of interest" description="Disordered" evidence="2">
    <location>
        <begin position="200"/>
        <end position="262"/>
    </location>
</feature>
<dbReference type="VEuPathDB" id="TriTrypDB:TRSC58_03578"/>
<reference evidence="3 4" key="1">
    <citation type="submission" date="2013-07" db="EMBL/GenBank/DDBJ databases">
        <authorList>
            <person name="Stoco P.H."/>
            <person name="Wagner G."/>
            <person name="Gerber A."/>
            <person name="Zaha A."/>
            <person name="Thompson C."/>
            <person name="Bartholomeu D.C."/>
            <person name="Luckemeyer D.D."/>
            <person name="Bahia D."/>
            <person name="Loreto E."/>
            <person name="Prestes E.B."/>
            <person name="Lima F.M."/>
            <person name="Rodrigues-Luiz G."/>
            <person name="Vallejo G.A."/>
            <person name="Filho J.F."/>
            <person name="Monteiro K.M."/>
            <person name="Tyler K.M."/>
            <person name="de Almeida L.G."/>
            <person name="Ortiz M.F."/>
            <person name="Siervo M.A."/>
            <person name="de Moraes M.H."/>
            <person name="Cunha O.L."/>
            <person name="Mendonca-Neto R."/>
            <person name="Silva R."/>
            <person name="Teixeira S.M."/>
            <person name="Murta S.M."/>
            <person name="Sincero T.C."/>
            <person name="Mendes T.A."/>
            <person name="Urmenyi T.P."/>
            <person name="Silva V.G."/>
            <person name="da Rocha W.D."/>
            <person name="Andersson B."/>
            <person name="Romanha A.J."/>
            <person name="Steindel M."/>
            <person name="de Vasconcelos A.T."/>
            <person name="Grisard E.C."/>
        </authorList>
    </citation>
    <scope>NUCLEOTIDE SEQUENCE [LARGE SCALE GENOMIC DNA]</scope>
    <source>
        <strain evidence="3 4">SC58</strain>
    </source>
</reference>
<feature type="region of interest" description="Disordered" evidence="2">
    <location>
        <begin position="42"/>
        <end position="163"/>
    </location>
</feature>
<dbReference type="Proteomes" id="UP000031737">
    <property type="component" value="Unassembled WGS sequence"/>
</dbReference>
<evidence type="ECO:0000256" key="1">
    <source>
        <dbReference type="SAM" id="Coils"/>
    </source>
</evidence>
<feature type="compositionally biased region" description="Low complexity" evidence="2">
    <location>
        <begin position="200"/>
        <end position="210"/>
    </location>
</feature>
<feature type="compositionally biased region" description="Low complexity" evidence="2">
    <location>
        <begin position="85"/>
        <end position="110"/>
    </location>
</feature>
<feature type="compositionally biased region" description="Basic and acidic residues" evidence="2">
    <location>
        <begin position="244"/>
        <end position="255"/>
    </location>
</feature>
<dbReference type="AlphaFoldDB" id="A0A061J3M4"/>
<evidence type="ECO:0000313" key="3">
    <source>
        <dbReference type="EMBL" id="ESL08716.1"/>
    </source>
</evidence>
<dbReference type="OrthoDB" id="252783at2759"/>
<keyword evidence="1" id="KW-0175">Coiled coil</keyword>
<sequence length="504" mass="56312">MTEEPMSSNKRIQLLRERLELYNATIAEAMGVVAGVTGTEKMAASSNNAPNKVGEKNAKNTSSWQRTEREAGSGDTAPRLERNLSAEFNAARATRAAAAGAASSEAKNNSNGGGDARGGDRRTVPPPPPSPPQEAARREGAQSCSGTGSTCREDSTSMYSSDSGGGAFVNHFLNDPLSMEEVQASMRNMQRVDWEPAARAVPPAAVNSPPQRTSPRESDYTAFTDEDENNNAASLHTSPPPPPEDPKEEHNKKAENASAEAVPSFARLETAHYKLSVAEQAALKLQQTVDIEHVKRVLPQRQKALQLAEVRDELLKKEQTLRHKESTGSAPATVYDADAVNFDQQLRQLLTDCSAAKSLFTRVQERKAAVADKERLLKKKLSELEERQREVREKRQMLTKLERRNEQREAMLNTRVETYRKEIEAHRGREETLQKRIGEVEELGRKVTTWMKILEERDTKIVAKEQRLRRVQTDLVRRSEELLCYRNGRAKHPSRMTQRQTNNP</sequence>